<dbReference type="Gene3D" id="3.50.50.60">
    <property type="entry name" value="FAD/NAD(P)-binding domain"/>
    <property type="match status" value="1"/>
</dbReference>
<dbReference type="KEGG" id="coh:EAV92_06990"/>
<gene>
    <name evidence="2" type="ORF">EAV92_06990</name>
</gene>
<evidence type="ECO:0000313" key="2">
    <source>
        <dbReference type="EMBL" id="AYQ72337.1"/>
    </source>
</evidence>
<evidence type="ECO:0000313" key="3">
    <source>
        <dbReference type="Proteomes" id="UP000269097"/>
    </source>
</evidence>
<dbReference type="PANTHER" id="PTHR42685:SF22">
    <property type="entry name" value="CONDITIONED MEDIUM FACTOR RECEPTOR 1"/>
    <property type="match status" value="1"/>
</dbReference>
<reference evidence="2 3" key="1">
    <citation type="submission" date="2018-10" db="EMBL/GenBank/DDBJ databases">
        <title>Genome Sequence of Cohnella sp.</title>
        <authorList>
            <person name="Srinivasan S."/>
            <person name="Kim M.K."/>
        </authorList>
    </citation>
    <scope>NUCLEOTIDE SEQUENCE [LARGE SCALE GENOMIC DNA]</scope>
    <source>
        <strain evidence="2 3">18JY8-7</strain>
    </source>
</reference>
<feature type="domain" description="FAD-binding" evidence="1">
    <location>
        <begin position="17"/>
        <end position="324"/>
    </location>
</feature>
<keyword evidence="3" id="KW-1185">Reference proteome</keyword>
<dbReference type="InterPro" id="IPR050407">
    <property type="entry name" value="Geranylgeranyl_reductase"/>
</dbReference>
<dbReference type="SUPFAM" id="SSF51905">
    <property type="entry name" value="FAD/NAD(P)-binding domain"/>
    <property type="match status" value="1"/>
</dbReference>
<evidence type="ECO:0000259" key="1">
    <source>
        <dbReference type="Pfam" id="PF01494"/>
    </source>
</evidence>
<organism evidence="2 3">
    <name type="scientific">Cohnella candidum</name>
    <dbReference type="NCBI Taxonomy" id="2674991"/>
    <lineage>
        <taxon>Bacteria</taxon>
        <taxon>Bacillati</taxon>
        <taxon>Bacillota</taxon>
        <taxon>Bacilli</taxon>
        <taxon>Bacillales</taxon>
        <taxon>Paenibacillaceae</taxon>
        <taxon>Cohnella</taxon>
    </lineage>
</organism>
<proteinExistence type="predicted"/>
<dbReference type="EMBL" id="CP033433">
    <property type="protein sequence ID" value="AYQ72337.1"/>
    <property type="molecule type" value="Genomic_DNA"/>
</dbReference>
<name>A0A3G3JWU8_9BACL</name>
<protein>
    <submittedName>
        <fullName evidence="2">NAD(P)/FAD-dependent oxidoreductase</fullName>
    </submittedName>
</protein>
<accession>A0A3G3JWU8</accession>
<dbReference type="PANTHER" id="PTHR42685">
    <property type="entry name" value="GERANYLGERANYL DIPHOSPHATE REDUCTASE"/>
    <property type="match status" value="1"/>
</dbReference>
<dbReference type="GO" id="GO:0071949">
    <property type="term" value="F:FAD binding"/>
    <property type="evidence" value="ECO:0007669"/>
    <property type="project" value="InterPro"/>
</dbReference>
<dbReference type="InterPro" id="IPR036188">
    <property type="entry name" value="FAD/NAD-bd_sf"/>
</dbReference>
<dbReference type="Pfam" id="PF01494">
    <property type="entry name" value="FAD_binding_3"/>
    <property type="match status" value="1"/>
</dbReference>
<sequence length="399" mass="43219">MPSHSLVEGRNRSMVRETDAIVIGAGLAGSSMAFALANEGWDVVLLDKDKFPRHKACGEFLSPESLATLRSLGLDKTVQALEPAVITQVRIHTERGASLQIPLPGPAWGVSRHALDAELQTAAKEHGVTVFTGSPVSMIAEDGDGYRVELGGKRGGDRFRSRIVIGAWGRQPFPETRTSRSEVNAAKSYVGIKSHYTARAEDSPFVDLYFFRGGYVGIAPVEGKRFNVAALLTSHALRNLGSSAAIQRIVDMAARNVPVIGERLKGAEPIAGTQAAVYPVKVRRVPRAWNGFPCVGDAIAVIPPFCGDGMSMALRSVELCAPLADACLKGNCTLEEWRQSYSRLVRQQFSGALRWGGMLERAMTHSVFSSWLLRFGMLAPKAAEFAVRATRLKTKGEWG</sequence>
<dbReference type="Proteomes" id="UP000269097">
    <property type="component" value="Chromosome"/>
</dbReference>
<dbReference type="InterPro" id="IPR002938">
    <property type="entry name" value="FAD-bd"/>
</dbReference>
<dbReference type="AlphaFoldDB" id="A0A3G3JWU8"/>